<feature type="transmembrane region" description="Helical" evidence="1">
    <location>
        <begin position="62"/>
        <end position="81"/>
    </location>
</feature>
<dbReference type="EMBL" id="UINC01042397">
    <property type="protein sequence ID" value="SVB44988.1"/>
    <property type="molecule type" value="Genomic_DNA"/>
</dbReference>
<organism evidence="2">
    <name type="scientific">marine metagenome</name>
    <dbReference type="NCBI Taxonomy" id="408172"/>
    <lineage>
        <taxon>unclassified sequences</taxon>
        <taxon>metagenomes</taxon>
        <taxon>ecological metagenomes</taxon>
    </lineage>
</organism>
<keyword evidence="1" id="KW-0812">Transmembrane</keyword>
<dbReference type="Pfam" id="PF09527">
    <property type="entry name" value="ATPase_gene1"/>
    <property type="match status" value="1"/>
</dbReference>
<evidence type="ECO:0008006" key="3">
    <source>
        <dbReference type="Google" id="ProtNLM"/>
    </source>
</evidence>
<feature type="transmembrane region" description="Helical" evidence="1">
    <location>
        <begin position="29"/>
        <end position="50"/>
    </location>
</feature>
<evidence type="ECO:0000256" key="1">
    <source>
        <dbReference type="SAM" id="Phobius"/>
    </source>
</evidence>
<sequence>MSDPEDVSKFDSAKSFIYLQKIVQKAGPAASASYTLLASVLILTLLGWYIDRSIDTSPIGSLIGLGLGLLTGFYHLARVIWSGGK</sequence>
<reference evidence="2" key="1">
    <citation type="submission" date="2018-05" db="EMBL/GenBank/DDBJ databases">
        <authorList>
            <person name="Lanie J.A."/>
            <person name="Ng W.-L."/>
            <person name="Kazmierczak K.M."/>
            <person name="Andrzejewski T.M."/>
            <person name="Davidsen T.M."/>
            <person name="Wayne K.J."/>
            <person name="Tettelin H."/>
            <person name="Glass J.I."/>
            <person name="Rusch D."/>
            <person name="Podicherti R."/>
            <person name="Tsui H.-C.T."/>
            <person name="Winkler M.E."/>
        </authorList>
    </citation>
    <scope>NUCLEOTIDE SEQUENCE</scope>
</reference>
<accession>A0A382E2W0</accession>
<name>A0A382E2W0_9ZZZZ</name>
<dbReference type="AlphaFoldDB" id="A0A382E2W0"/>
<protein>
    <recommendedName>
        <fullName evidence="3">AtpZ/AtpI family protein</fullName>
    </recommendedName>
</protein>
<keyword evidence="1" id="KW-0472">Membrane</keyword>
<keyword evidence="1" id="KW-1133">Transmembrane helix</keyword>
<evidence type="ECO:0000313" key="2">
    <source>
        <dbReference type="EMBL" id="SVB44988.1"/>
    </source>
</evidence>
<gene>
    <name evidence="2" type="ORF">METZ01_LOCUS197842</name>
</gene>
<dbReference type="InterPro" id="IPR032820">
    <property type="entry name" value="ATPase_put"/>
</dbReference>
<proteinExistence type="predicted"/>